<evidence type="ECO:0008006" key="10">
    <source>
        <dbReference type="Google" id="ProtNLM"/>
    </source>
</evidence>
<evidence type="ECO:0000256" key="3">
    <source>
        <dbReference type="ARBA" id="ARBA00022692"/>
    </source>
</evidence>
<feature type="transmembrane region" description="Helical" evidence="7">
    <location>
        <begin position="389"/>
        <end position="409"/>
    </location>
</feature>
<evidence type="ECO:0000256" key="6">
    <source>
        <dbReference type="ARBA" id="ARBA00044504"/>
    </source>
</evidence>
<dbReference type="Proteomes" id="UP000030748">
    <property type="component" value="Unassembled WGS sequence"/>
</dbReference>
<keyword evidence="3 7" id="KW-0812">Transmembrane</keyword>
<proteinExistence type="inferred from homology"/>
<dbReference type="PANTHER" id="PTHR11654">
    <property type="entry name" value="OLIGOPEPTIDE TRANSPORTER-RELATED"/>
    <property type="match status" value="1"/>
</dbReference>
<reference evidence="8 9" key="1">
    <citation type="journal article" date="2013" name="Proc. Natl. Acad. Sci. U.S.A.">
        <title>Fine-scale variation in meiotic recombination in Mimulus inferred from population shotgun sequencing.</title>
        <authorList>
            <person name="Hellsten U."/>
            <person name="Wright K.M."/>
            <person name="Jenkins J."/>
            <person name="Shu S."/>
            <person name="Yuan Y."/>
            <person name="Wessler S.R."/>
            <person name="Schmutz J."/>
            <person name="Willis J.H."/>
            <person name="Rokhsar D.S."/>
        </authorList>
    </citation>
    <scope>NUCLEOTIDE SEQUENCE [LARGE SCALE GENOMIC DNA]</scope>
    <source>
        <strain evidence="9">cv. DUN x IM62</strain>
    </source>
</reference>
<evidence type="ECO:0000256" key="1">
    <source>
        <dbReference type="ARBA" id="ARBA00004141"/>
    </source>
</evidence>
<name>A0A022QP07_ERYGU</name>
<dbReference type="InterPro" id="IPR000109">
    <property type="entry name" value="POT_fam"/>
</dbReference>
<feature type="transmembrane region" description="Helical" evidence="7">
    <location>
        <begin position="174"/>
        <end position="193"/>
    </location>
</feature>
<comment type="similarity">
    <text evidence="6">Belongs to the major facilitator superfamily. Phosphate:H(+) symporter (TC 2.A.1.9) family.</text>
</comment>
<dbReference type="SUPFAM" id="SSF103473">
    <property type="entry name" value="MFS general substrate transporter"/>
    <property type="match status" value="1"/>
</dbReference>
<dbReference type="InterPro" id="IPR036259">
    <property type="entry name" value="MFS_trans_sf"/>
</dbReference>
<keyword evidence="4 7" id="KW-1133">Transmembrane helix</keyword>
<evidence type="ECO:0000313" key="8">
    <source>
        <dbReference type="EMBL" id="EYU28220.1"/>
    </source>
</evidence>
<keyword evidence="5 7" id="KW-0472">Membrane</keyword>
<evidence type="ECO:0000256" key="7">
    <source>
        <dbReference type="SAM" id="Phobius"/>
    </source>
</evidence>
<feature type="transmembrane region" description="Helical" evidence="7">
    <location>
        <begin position="99"/>
        <end position="119"/>
    </location>
</feature>
<feature type="transmembrane region" description="Helical" evidence="7">
    <location>
        <begin position="441"/>
        <end position="460"/>
    </location>
</feature>
<evidence type="ECO:0000256" key="5">
    <source>
        <dbReference type="ARBA" id="ARBA00023136"/>
    </source>
</evidence>
<feature type="transmembrane region" description="Helical" evidence="7">
    <location>
        <begin position="199"/>
        <end position="220"/>
    </location>
</feature>
<dbReference type="GO" id="GO:0022857">
    <property type="term" value="F:transmembrane transporter activity"/>
    <property type="evidence" value="ECO:0000318"/>
    <property type="project" value="GO_Central"/>
</dbReference>
<comment type="subcellular location">
    <subcellularLocation>
        <location evidence="1">Membrane</location>
        <topology evidence="1">Multi-pass membrane protein</topology>
    </subcellularLocation>
</comment>
<dbReference type="eggNOG" id="KOG1237">
    <property type="taxonomic scope" value="Eukaryota"/>
</dbReference>
<feature type="transmembrane region" description="Helical" evidence="7">
    <location>
        <begin position="472"/>
        <end position="493"/>
    </location>
</feature>
<gene>
    <name evidence="8" type="ORF">MIMGU_mgv1a020668mg</name>
</gene>
<dbReference type="GO" id="GO:0055085">
    <property type="term" value="P:transmembrane transport"/>
    <property type="evidence" value="ECO:0000318"/>
    <property type="project" value="GO_Central"/>
</dbReference>
<accession>A0A022QP07</accession>
<feature type="transmembrane region" description="Helical" evidence="7">
    <location>
        <begin position="65"/>
        <end position="87"/>
    </location>
</feature>
<dbReference type="AlphaFoldDB" id="A0A022QP07"/>
<feature type="transmembrane region" description="Helical" evidence="7">
    <location>
        <begin position="306"/>
        <end position="328"/>
    </location>
</feature>
<feature type="transmembrane region" description="Helical" evidence="7">
    <location>
        <begin position="131"/>
        <end position="153"/>
    </location>
</feature>
<evidence type="ECO:0000313" key="9">
    <source>
        <dbReference type="Proteomes" id="UP000030748"/>
    </source>
</evidence>
<protein>
    <recommendedName>
        <fullName evidence="10">Major facilitator superfamily (MFS) profile domain-containing protein</fullName>
    </recommendedName>
</protein>
<dbReference type="Pfam" id="PF00854">
    <property type="entry name" value="PTR2"/>
    <property type="match status" value="1"/>
</dbReference>
<evidence type="ECO:0000256" key="2">
    <source>
        <dbReference type="ARBA" id="ARBA00005982"/>
    </source>
</evidence>
<keyword evidence="9" id="KW-1185">Reference proteome</keyword>
<evidence type="ECO:0000256" key="4">
    <source>
        <dbReference type="ARBA" id="ARBA00022989"/>
    </source>
</evidence>
<dbReference type="FunFam" id="1.20.1250.20:FF:000410">
    <property type="entry name" value="POT family protein"/>
    <property type="match status" value="1"/>
</dbReference>
<comment type="similarity">
    <text evidence="2">Belongs to the major facilitator superfamily. Proton-dependent oligopeptide transporter (POT/PTR) (TC 2.A.17) family.</text>
</comment>
<sequence>NGEAENGIVNGMMDHEGRPAKRSQSGYWRSSCYIIGAGATERFAYYGISSNLITYLTGPLGQSTAAAAASINIWTGTGLLLPLLGAFVAESFLGRYRAIVLSSMLYILALGLLTTSAFLDFRPNELDVLLFFGSLYLMALGQGAYKPCILAFGADQFDDNHPQELRSRSSFFNWWYFSSCAGPLAALLVLNYIQDNISWAIGFGIPCISAAIALSIFLLGTKSYRYRIKRDEKCAISRVAQVFIKAAMNWRVIPSTSNNNEEEQDTVPHLRSQQFKFLNKALLAPDGSVEYGEVGIIMQEVEEAKALINLIPLWASSLGFGIVLSQPSTLFTKQGITMDRSIGSSFDVPAASLQYIIGLTIIIFIPIYDRVFVPLGRIATGNPSGVTQLQRIGTGMLLCTVSMVIAALVERKRLKTASQYGLAELGGAEVPMSFWWLIPQYIIFGISDVFTIIGLQELFYEEVPCGLKTVALSIYLSILGIGNFLSSFLIFIIQRVTSDQGGQGGWFSDNTNGAHLDYFYWLLAGVNAAGLLAFLCFARSFKYTNRITP</sequence>
<organism evidence="8 9">
    <name type="scientific">Erythranthe guttata</name>
    <name type="common">Yellow monkey flower</name>
    <name type="synonym">Mimulus guttatus</name>
    <dbReference type="NCBI Taxonomy" id="4155"/>
    <lineage>
        <taxon>Eukaryota</taxon>
        <taxon>Viridiplantae</taxon>
        <taxon>Streptophyta</taxon>
        <taxon>Embryophyta</taxon>
        <taxon>Tracheophyta</taxon>
        <taxon>Spermatophyta</taxon>
        <taxon>Magnoliopsida</taxon>
        <taxon>eudicotyledons</taxon>
        <taxon>Gunneridae</taxon>
        <taxon>Pentapetalae</taxon>
        <taxon>asterids</taxon>
        <taxon>lamiids</taxon>
        <taxon>Lamiales</taxon>
        <taxon>Phrymaceae</taxon>
        <taxon>Erythranthe</taxon>
    </lineage>
</organism>
<dbReference type="GO" id="GO:0016020">
    <property type="term" value="C:membrane"/>
    <property type="evidence" value="ECO:0000318"/>
    <property type="project" value="GO_Central"/>
</dbReference>
<dbReference type="Gene3D" id="1.20.1250.20">
    <property type="entry name" value="MFS general substrate transporter like domains"/>
    <property type="match status" value="1"/>
</dbReference>
<dbReference type="EMBL" id="KI631441">
    <property type="protein sequence ID" value="EYU28220.1"/>
    <property type="molecule type" value="Genomic_DNA"/>
</dbReference>
<feature type="transmembrane region" description="Helical" evidence="7">
    <location>
        <begin position="348"/>
        <end position="368"/>
    </location>
</feature>
<feature type="transmembrane region" description="Helical" evidence="7">
    <location>
        <begin position="518"/>
        <end position="538"/>
    </location>
</feature>
<feature type="non-terminal residue" evidence="8">
    <location>
        <position position="1"/>
    </location>
</feature>